<dbReference type="PANTHER" id="PTHR43712:SF12">
    <property type="entry name" value="STERIGMATOCYSTIN 8-O-METHYLTRANSFERASE"/>
    <property type="match status" value="1"/>
</dbReference>
<dbReference type="InterPro" id="IPR029063">
    <property type="entry name" value="SAM-dependent_MTases_sf"/>
</dbReference>
<keyword evidence="3" id="KW-0949">S-adenosyl-L-methionine</keyword>
<protein>
    <submittedName>
        <fullName evidence="5">Putative O-methyltransferase</fullName>
    </submittedName>
</protein>
<dbReference type="PROSITE" id="PS51683">
    <property type="entry name" value="SAM_OMT_II"/>
    <property type="match status" value="1"/>
</dbReference>
<dbReference type="Pfam" id="PF00891">
    <property type="entry name" value="Methyltransf_2"/>
    <property type="match status" value="1"/>
</dbReference>
<keyword evidence="2 5" id="KW-0808">Transferase</keyword>
<dbReference type="GO" id="GO:0032259">
    <property type="term" value="P:methylation"/>
    <property type="evidence" value="ECO:0007669"/>
    <property type="project" value="UniProtKB-KW"/>
</dbReference>
<evidence type="ECO:0000313" key="6">
    <source>
        <dbReference type="EMBL" id="AUW31179.1"/>
    </source>
</evidence>
<dbReference type="GO" id="GO:0008171">
    <property type="term" value="F:O-methyltransferase activity"/>
    <property type="evidence" value="ECO:0007669"/>
    <property type="project" value="InterPro"/>
</dbReference>
<evidence type="ECO:0000256" key="1">
    <source>
        <dbReference type="ARBA" id="ARBA00022603"/>
    </source>
</evidence>
<dbReference type="InterPro" id="IPR016461">
    <property type="entry name" value="COMT-like"/>
</dbReference>
<reference evidence="6" key="2">
    <citation type="submission" date="2017-12" db="EMBL/GenBank/DDBJ databases">
        <title>Genome Sequencing Reveals a Rich Biosynthetic Potential.</title>
        <authorList>
            <person name="Bertrand R.L."/>
            <person name="Abdel-Hameed M.E."/>
            <person name="Sorensen J.L."/>
        </authorList>
    </citation>
    <scope>NUCLEOTIDE SEQUENCE</scope>
</reference>
<evidence type="ECO:0000259" key="4">
    <source>
        <dbReference type="Pfam" id="PF00891"/>
    </source>
</evidence>
<sequence>MKSAPVAALEASLRLHDLLRGPVELIRPTLEAHPAKAKRFAGAVSSLASSRGHGPEYLARGFSWASLGKKTVVHDGGSEGKCSIALAQSFPELTFFIQDLPAVARAINTKRPLPLELKHRVSFMALETFTEQPVSADVYMFRFVFHDWPDAYVVKILRQLIPALKPGARVIIRDSNLPERNMLSELYERKIRALDMVMLPLFNSRERERDDWERVC</sequence>
<organism evidence="5">
    <name type="scientific">Cladonia uncialis subsp. uncialis</name>
    <dbReference type="NCBI Taxonomy" id="180999"/>
    <lineage>
        <taxon>Eukaryota</taxon>
        <taxon>Fungi</taxon>
        <taxon>Dikarya</taxon>
        <taxon>Ascomycota</taxon>
        <taxon>Pezizomycotina</taxon>
        <taxon>Lecanoromycetes</taxon>
        <taxon>OSLEUM clade</taxon>
        <taxon>Lecanoromycetidae</taxon>
        <taxon>Lecanorales</taxon>
        <taxon>Lecanorineae</taxon>
        <taxon>Cladoniaceae</taxon>
        <taxon>Cladonia</taxon>
    </lineage>
</organism>
<dbReference type="InterPro" id="IPR001077">
    <property type="entry name" value="COMT_C"/>
</dbReference>
<dbReference type="PANTHER" id="PTHR43712">
    <property type="entry name" value="PUTATIVE (AFU_ORTHOLOGUE AFUA_4G14580)-RELATED"/>
    <property type="match status" value="1"/>
</dbReference>
<evidence type="ECO:0000313" key="5">
    <source>
        <dbReference type="EMBL" id="ANM86431.1"/>
    </source>
</evidence>
<feature type="domain" description="O-methyltransferase C-terminal" evidence="4">
    <location>
        <begin position="72"/>
        <end position="214"/>
    </location>
</feature>
<accession>A0A1Z1C4F6</accession>
<dbReference type="EMBL" id="KX264258">
    <property type="protein sequence ID" value="ANM86431.1"/>
    <property type="molecule type" value="Genomic_DNA"/>
</dbReference>
<keyword evidence="1 5" id="KW-0489">Methyltransferase</keyword>
<proteinExistence type="predicted"/>
<evidence type="ECO:0000256" key="3">
    <source>
        <dbReference type="ARBA" id="ARBA00022691"/>
    </source>
</evidence>
<name>A0A1Z1C4F6_CLAUC</name>
<reference evidence="5" key="1">
    <citation type="submission" date="2016-05" db="EMBL/GenBank/DDBJ databases">
        <title>Lichen genome sequencing reveals its rich biosynthetic potential.</title>
        <authorList>
            <person name="Bertrand R.L."/>
            <person name="Abdel-Hameed M."/>
            <person name="Sorensen J.L."/>
        </authorList>
    </citation>
    <scope>NUCLEOTIDE SEQUENCE</scope>
</reference>
<evidence type="ECO:0000256" key="2">
    <source>
        <dbReference type="ARBA" id="ARBA00022679"/>
    </source>
</evidence>
<dbReference type="Gene3D" id="3.40.50.150">
    <property type="entry name" value="Vaccinia Virus protein VP39"/>
    <property type="match status" value="1"/>
</dbReference>
<dbReference type="EMBL" id="MG777495">
    <property type="protein sequence ID" value="AUW31179.1"/>
    <property type="molecule type" value="Genomic_DNA"/>
</dbReference>
<dbReference type="AlphaFoldDB" id="A0A1Z1C4F6"/>
<dbReference type="SUPFAM" id="SSF53335">
    <property type="entry name" value="S-adenosyl-L-methionine-dependent methyltransferases"/>
    <property type="match status" value="1"/>
</dbReference>